<feature type="transmembrane region" description="Helical" evidence="8">
    <location>
        <begin position="316"/>
        <end position="336"/>
    </location>
</feature>
<feature type="transmembrane region" description="Helical" evidence="8">
    <location>
        <begin position="62"/>
        <end position="82"/>
    </location>
</feature>
<feature type="transmembrane region" description="Helical" evidence="8">
    <location>
        <begin position="278"/>
        <end position="304"/>
    </location>
</feature>
<dbReference type="InterPro" id="IPR011701">
    <property type="entry name" value="MFS"/>
</dbReference>
<evidence type="ECO:0000256" key="1">
    <source>
        <dbReference type="ARBA" id="ARBA00004651"/>
    </source>
</evidence>
<keyword evidence="7" id="KW-0046">Antibiotic resistance</keyword>
<name>A0ABS3WXY1_9ACTN</name>
<feature type="transmembrane region" description="Helical" evidence="8">
    <location>
        <begin position="348"/>
        <end position="368"/>
    </location>
</feature>
<evidence type="ECO:0000256" key="4">
    <source>
        <dbReference type="ARBA" id="ARBA00022692"/>
    </source>
</evidence>
<dbReference type="SUPFAM" id="SSF103473">
    <property type="entry name" value="MFS general substrate transporter"/>
    <property type="match status" value="1"/>
</dbReference>
<dbReference type="RefSeq" id="WP_209266518.1">
    <property type="nucleotide sequence ID" value="NZ_JAFFZN010000018.1"/>
</dbReference>
<reference evidence="10 11" key="1">
    <citation type="submission" date="2021-02" db="EMBL/GenBank/DDBJ databases">
        <title>Streptomyces spirodelae sp. nov., isolated from duckweed.</title>
        <authorList>
            <person name="Saimee Y."/>
            <person name="Duangmal K."/>
        </authorList>
    </citation>
    <scope>NUCLEOTIDE SEQUENCE [LARGE SCALE GENOMIC DNA]</scope>
    <source>
        <strain evidence="10 11">DW4-2</strain>
    </source>
</reference>
<keyword evidence="6 8" id="KW-0472">Membrane</keyword>
<dbReference type="Gene3D" id="1.20.1250.20">
    <property type="entry name" value="MFS general substrate transporter like domains"/>
    <property type="match status" value="1"/>
</dbReference>
<feature type="transmembrane region" description="Helical" evidence="8">
    <location>
        <begin position="374"/>
        <end position="393"/>
    </location>
</feature>
<dbReference type="NCBIfam" id="TIGR00711">
    <property type="entry name" value="efflux_EmrB"/>
    <property type="match status" value="1"/>
</dbReference>
<dbReference type="CDD" id="cd17321">
    <property type="entry name" value="MFS_MMR_MDR_like"/>
    <property type="match status" value="1"/>
</dbReference>
<feature type="transmembrane region" description="Helical" evidence="8">
    <location>
        <begin position="215"/>
        <end position="235"/>
    </location>
</feature>
<evidence type="ECO:0000313" key="10">
    <source>
        <dbReference type="EMBL" id="MBO8187716.1"/>
    </source>
</evidence>
<dbReference type="InterPro" id="IPR036259">
    <property type="entry name" value="MFS_trans_sf"/>
</dbReference>
<dbReference type="EMBL" id="JAFFZN010000018">
    <property type="protein sequence ID" value="MBO8187716.1"/>
    <property type="molecule type" value="Genomic_DNA"/>
</dbReference>
<accession>A0ABS3WXY1</accession>
<feature type="transmembrane region" description="Helical" evidence="8">
    <location>
        <begin position="181"/>
        <end position="203"/>
    </location>
</feature>
<sequence>MLSESSLSSSAAPGKDPGSGRAVRLWAVVLASSIGQFLVVLDVSVVNVALPSIRAGLALSSSTLQWVVNAYALTFAGFLLLGGRAADIFGRKPVYLVGLGLFTAASLAGGLAQEAQTLIAARAVQGIGAAILAPVTLSLLTSTFPEGPARTRAIATWAAVGTAGGATGGLVGGLLTDLLSWRWVLLVNVPVGALVVAVVLFGLHEQHHRAGRRGLDLPGAALVTVGVAALAYGIGRTESHPWGSADVLVPLVGGLLALGAFVAVEARTTEPLVPLRLFRLRAVAAGNVVTFVAMTGAFAMWYFLSLYMQNVLDYSPVRAGVSFLPHTAGVIVGSKVTPRLMARFGTRTMVAVGGLVTTAGFGWQGLVLSADGTFLGTILGPGVLMATGIGLLMTPLTDAATTGAAAREAGVVAGLVNTSRQVGGALGLAVLGAVSVGATADGAGRPGPGQLADGYAAAYLTAAALTAASVLLVWLLPGSGARGQLRGPDAEVPEDSARPEMARWDAAAVATSRG</sequence>
<keyword evidence="11" id="KW-1185">Reference proteome</keyword>
<feature type="transmembrane region" description="Helical" evidence="8">
    <location>
        <begin position="247"/>
        <end position="266"/>
    </location>
</feature>
<dbReference type="PROSITE" id="PS50850">
    <property type="entry name" value="MFS"/>
    <property type="match status" value="1"/>
</dbReference>
<feature type="transmembrane region" description="Helical" evidence="8">
    <location>
        <begin position="425"/>
        <end position="444"/>
    </location>
</feature>
<evidence type="ECO:0000256" key="7">
    <source>
        <dbReference type="ARBA" id="ARBA00023251"/>
    </source>
</evidence>
<dbReference type="Pfam" id="PF07690">
    <property type="entry name" value="MFS_1"/>
    <property type="match status" value="1"/>
</dbReference>
<evidence type="ECO:0000256" key="8">
    <source>
        <dbReference type="SAM" id="Phobius"/>
    </source>
</evidence>
<evidence type="ECO:0000256" key="3">
    <source>
        <dbReference type="ARBA" id="ARBA00022475"/>
    </source>
</evidence>
<comment type="caution">
    <text evidence="10">The sequence shown here is derived from an EMBL/GenBank/DDBJ whole genome shotgun (WGS) entry which is preliminary data.</text>
</comment>
<dbReference type="PANTHER" id="PTHR42718">
    <property type="entry name" value="MAJOR FACILITATOR SUPERFAMILY MULTIDRUG TRANSPORTER MFSC"/>
    <property type="match status" value="1"/>
</dbReference>
<feature type="transmembrane region" description="Helical" evidence="8">
    <location>
        <begin position="94"/>
        <end position="113"/>
    </location>
</feature>
<dbReference type="Gene3D" id="1.20.1720.10">
    <property type="entry name" value="Multidrug resistance protein D"/>
    <property type="match status" value="1"/>
</dbReference>
<feature type="transmembrane region" description="Helical" evidence="8">
    <location>
        <begin position="119"/>
        <end position="141"/>
    </location>
</feature>
<organism evidence="10 11">
    <name type="scientific">Streptomyces spirodelae</name>
    <dbReference type="NCBI Taxonomy" id="2812904"/>
    <lineage>
        <taxon>Bacteria</taxon>
        <taxon>Bacillati</taxon>
        <taxon>Actinomycetota</taxon>
        <taxon>Actinomycetes</taxon>
        <taxon>Kitasatosporales</taxon>
        <taxon>Streptomycetaceae</taxon>
        <taxon>Streptomyces</taxon>
    </lineage>
</organism>
<feature type="domain" description="Major facilitator superfamily (MFS) profile" evidence="9">
    <location>
        <begin position="28"/>
        <end position="481"/>
    </location>
</feature>
<comment type="subcellular location">
    <subcellularLocation>
        <location evidence="1">Cell membrane</location>
        <topology evidence="1">Multi-pass membrane protein</topology>
    </subcellularLocation>
</comment>
<evidence type="ECO:0000313" key="11">
    <source>
        <dbReference type="Proteomes" id="UP001518976"/>
    </source>
</evidence>
<protein>
    <submittedName>
        <fullName evidence="10">MFS transporter</fullName>
    </submittedName>
</protein>
<feature type="transmembrane region" description="Helical" evidence="8">
    <location>
        <begin position="153"/>
        <end position="175"/>
    </location>
</feature>
<feature type="transmembrane region" description="Helical" evidence="8">
    <location>
        <begin position="25"/>
        <end position="50"/>
    </location>
</feature>
<dbReference type="InterPro" id="IPR005829">
    <property type="entry name" value="Sugar_transporter_CS"/>
</dbReference>
<evidence type="ECO:0000259" key="9">
    <source>
        <dbReference type="PROSITE" id="PS50850"/>
    </source>
</evidence>
<evidence type="ECO:0000256" key="6">
    <source>
        <dbReference type="ARBA" id="ARBA00023136"/>
    </source>
</evidence>
<keyword evidence="3" id="KW-1003">Cell membrane</keyword>
<dbReference type="InterPro" id="IPR020846">
    <property type="entry name" value="MFS_dom"/>
</dbReference>
<evidence type="ECO:0000256" key="2">
    <source>
        <dbReference type="ARBA" id="ARBA00022448"/>
    </source>
</evidence>
<keyword evidence="5 8" id="KW-1133">Transmembrane helix</keyword>
<dbReference type="Proteomes" id="UP001518976">
    <property type="component" value="Unassembled WGS sequence"/>
</dbReference>
<gene>
    <name evidence="10" type="ORF">JW592_19945</name>
</gene>
<proteinExistence type="predicted"/>
<dbReference type="PANTHER" id="PTHR42718:SF46">
    <property type="entry name" value="BLR6921 PROTEIN"/>
    <property type="match status" value="1"/>
</dbReference>
<dbReference type="PROSITE" id="PS00216">
    <property type="entry name" value="SUGAR_TRANSPORT_1"/>
    <property type="match status" value="1"/>
</dbReference>
<evidence type="ECO:0000256" key="5">
    <source>
        <dbReference type="ARBA" id="ARBA00022989"/>
    </source>
</evidence>
<keyword evidence="2" id="KW-0813">Transport</keyword>
<feature type="transmembrane region" description="Helical" evidence="8">
    <location>
        <begin position="456"/>
        <end position="476"/>
    </location>
</feature>
<dbReference type="InterPro" id="IPR004638">
    <property type="entry name" value="EmrB-like"/>
</dbReference>
<keyword evidence="4 8" id="KW-0812">Transmembrane</keyword>